<dbReference type="Proteomes" id="UP000192756">
    <property type="component" value="Unassembled WGS sequence"/>
</dbReference>
<keyword evidence="2" id="KW-1185">Reference proteome</keyword>
<evidence type="ECO:0000313" key="2">
    <source>
        <dbReference type="Proteomes" id="UP000192756"/>
    </source>
</evidence>
<organism evidence="1 2">
    <name type="scientific">Pedobacter africanus</name>
    <dbReference type="NCBI Taxonomy" id="151894"/>
    <lineage>
        <taxon>Bacteria</taxon>
        <taxon>Pseudomonadati</taxon>
        <taxon>Bacteroidota</taxon>
        <taxon>Sphingobacteriia</taxon>
        <taxon>Sphingobacteriales</taxon>
        <taxon>Sphingobacteriaceae</taxon>
        <taxon>Pedobacter</taxon>
    </lineage>
</organism>
<accession>A0A1W2CUH7</accession>
<protein>
    <recommendedName>
        <fullName evidence="3">Lipoprotein</fullName>
    </recommendedName>
</protein>
<dbReference type="OrthoDB" id="646079at2"/>
<name>A0A1W2CUH7_9SPHI</name>
<evidence type="ECO:0000313" key="1">
    <source>
        <dbReference type="EMBL" id="SMC88861.1"/>
    </source>
</evidence>
<dbReference type="RefSeq" id="WP_084240040.1">
    <property type="nucleotide sequence ID" value="NZ_FWXT01000002.1"/>
</dbReference>
<evidence type="ECO:0008006" key="3">
    <source>
        <dbReference type="Google" id="ProtNLM"/>
    </source>
</evidence>
<sequence length="64" mass="7457">MKKIAYVMILSVFLLTSCKDEFTDNINIKAKEDNPTIQKVEPIKSKIMSQDKRKDRDWETSVGH</sequence>
<dbReference type="PROSITE" id="PS51257">
    <property type="entry name" value="PROKAR_LIPOPROTEIN"/>
    <property type="match status" value="1"/>
</dbReference>
<dbReference type="AlphaFoldDB" id="A0A1W2CUH7"/>
<proteinExistence type="predicted"/>
<reference evidence="2" key="1">
    <citation type="submission" date="2017-04" db="EMBL/GenBank/DDBJ databases">
        <authorList>
            <person name="Varghese N."/>
            <person name="Submissions S."/>
        </authorList>
    </citation>
    <scope>NUCLEOTIDE SEQUENCE [LARGE SCALE GENOMIC DNA]</scope>
    <source>
        <strain evidence="2">DSM 12126</strain>
    </source>
</reference>
<gene>
    <name evidence="1" type="ORF">SAMN04488524_3247</name>
</gene>
<dbReference type="EMBL" id="FWXT01000002">
    <property type="protein sequence ID" value="SMC88861.1"/>
    <property type="molecule type" value="Genomic_DNA"/>
</dbReference>